<keyword evidence="2" id="KW-1185">Reference proteome</keyword>
<dbReference type="AlphaFoldDB" id="A0A4Y2PHK7"/>
<accession>A0A4Y2PHK7</accession>
<protein>
    <submittedName>
        <fullName evidence="1">Uncharacterized protein</fullName>
    </submittedName>
</protein>
<gene>
    <name evidence="1" type="ORF">AVEN_78397_1</name>
</gene>
<proteinExistence type="predicted"/>
<name>A0A4Y2PHK7_ARAVE</name>
<organism evidence="1 2">
    <name type="scientific">Araneus ventricosus</name>
    <name type="common">Orbweaver spider</name>
    <name type="synonym">Epeira ventricosa</name>
    <dbReference type="NCBI Taxonomy" id="182803"/>
    <lineage>
        <taxon>Eukaryota</taxon>
        <taxon>Metazoa</taxon>
        <taxon>Ecdysozoa</taxon>
        <taxon>Arthropoda</taxon>
        <taxon>Chelicerata</taxon>
        <taxon>Arachnida</taxon>
        <taxon>Araneae</taxon>
        <taxon>Araneomorphae</taxon>
        <taxon>Entelegynae</taxon>
        <taxon>Araneoidea</taxon>
        <taxon>Araneidae</taxon>
        <taxon>Araneus</taxon>
    </lineage>
</organism>
<evidence type="ECO:0000313" key="2">
    <source>
        <dbReference type="Proteomes" id="UP000499080"/>
    </source>
</evidence>
<dbReference type="Proteomes" id="UP000499080">
    <property type="component" value="Unassembled WGS sequence"/>
</dbReference>
<sequence length="86" mass="9815">MAELLFYIVSTKTKAAKARHDEVLKFTNSGRTEGGFSRTDFIIPSFIWLLKCLSFRHSGLTEYRCGKFHGLGTHLRNSLASQHKVR</sequence>
<comment type="caution">
    <text evidence="1">The sequence shown here is derived from an EMBL/GenBank/DDBJ whole genome shotgun (WGS) entry which is preliminary data.</text>
</comment>
<dbReference type="EMBL" id="BGPR01011340">
    <property type="protein sequence ID" value="GBN50824.1"/>
    <property type="molecule type" value="Genomic_DNA"/>
</dbReference>
<reference evidence="1 2" key="1">
    <citation type="journal article" date="2019" name="Sci. Rep.">
        <title>Orb-weaving spider Araneus ventricosus genome elucidates the spidroin gene catalogue.</title>
        <authorList>
            <person name="Kono N."/>
            <person name="Nakamura H."/>
            <person name="Ohtoshi R."/>
            <person name="Moran D.A.P."/>
            <person name="Shinohara A."/>
            <person name="Yoshida Y."/>
            <person name="Fujiwara M."/>
            <person name="Mori M."/>
            <person name="Tomita M."/>
            <person name="Arakawa K."/>
        </authorList>
    </citation>
    <scope>NUCLEOTIDE SEQUENCE [LARGE SCALE GENOMIC DNA]</scope>
</reference>
<evidence type="ECO:0000313" key="1">
    <source>
        <dbReference type="EMBL" id="GBN50824.1"/>
    </source>
</evidence>